<dbReference type="InterPro" id="IPR036390">
    <property type="entry name" value="WH_DNA-bd_sf"/>
</dbReference>
<dbReference type="PANTHER" id="PTHR11467:SF109">
    <property type="entry name" value="H15 DOMAIN-CONTAINING PROTEIN"/>
    <property type="match status" value="1"/>
</dbReference>
<dbReference type="PANTHER" id="PTHR11467">
    <property type="entry name" value="HISTONE H1"/>
    <property type="match status" value="1"/>
</dbReference>
<organism evidence="6 7">
    <name type="scientific">Vitis vinifera</name>
    <name type="common">Grape</name>
    <dbReference type="NCBI Taxonomy" id="29760"/>
    <lineage>
        <taxon>Eukaryota</taxon>
        <taxon>Viridiplantae</taxon>
        <taxon>Streptophyta</taxon>
        <taxon>Embryophyta</taxon>
        <taxon>Tracheophyta</taxon>
        <taxon>Spermatophyta</taxon>
        <taxon>Magnoliopsida</taxon>
        <taxon>eudicotyledons</taxon>
        <taxon>Gunneridae</taxon>
        <taxon>Pentapetalae</taxon>
        <taxon>rosids</taxon>
        <taxon>Vitales</taxon>
        <taxon>Vitaceae</taxon>
        <taxon>Viteae</taxon>
        <taxon>Vitis</taxon>
    </lineage>
</organism>
<dbReference type="InterPro" id="IPR017956">
    <property type="entry name" value="AT_hook_DNA-bd_motif"/>
</dbReference>
<evidence type="ECO:0000259" key="5">
    <source>
        <dbReference type="PROSITE" id="PS51504"/>
    </source>
</evidence>
<dbReference type="Pfam" id="PF00538">
    <property type="entry name" value="Linker_histone"/>
    <property type="match status" value="1"/>
</dbReference>
<dbReference type="SUPFAM" id="SSF46785">
    <property type="entry name" value="Winged helix' DNA-binding domain"/>
    <property type="match status" value="1"/>
</dbReference>
<dbReference type="Gene3D" id="1.10.10.10">
    <property type="entry name" value="Winged helix-like DNA-binding domain superfamily/Winged helix DNA-binding domain"/>
    <property type="match status" value="1"/>
</dbReference>
<sequence>MDSQPQNPNPRTTSQNHKQKRNMDKLKKAVLGAMTLDSATPLSEETKKCIEKRLLQLFPVIRTPDHPPYAWMILDAIKTLKEKRGSSEKSLSEFIKSNYEVPWAHSSYLSHHLCKLAQNGDIVVTSDDHYMIPTGNPNPKRKEKQQKRKRHQGRGRRGIYDKEAVVEKKNQLGEQEKVVIKELSQAQKHENYVIDGANEQDYQVNEGKNQSQGQQNEVRSELLQSSCLNDDNCATLMVIPVESSSPRVEDEGESVEELPKQQNRRKSPFDSLPPVNTQHHFEEQQPQSQHQGIASIPEEDTDAGALLPIGPPQHTLSQHRGQGRPPEPQPDTITRDEALLPLQHESYQQHPPQNRGRGRPRKLKRDAEITVRDFSSSQNLRRGRPRKPKQDAETMMGGFSTSQNLRRSKRKPHFDTTMENHCPLITVQQQPKHIHIGEVLQNLD</sequence>
<accession>A0ABY9BCE7</accession>
<keyword evidence="2" id="KW-0238">DNA-binding</keyword>
<name>A0ABY9BCE7_VITVI</name>
<evidence type="ECO:0000256" key="1">
    <source>
        <dbReference type="ARBA" id="ARBA00004123"/>
    </source>
</evidence>
<dbReference type="InterPro" id="IPR036388">
    <property type="entry name" value="WH-like_DNA-bd_sf"/>
</dbReference>
<keyword evidence="3" id="KW-0539">Nucleus</keyword>
<evidence type="ECO:0000313" key="7">
    <source>
        <dbReference type="Proteomes" id="UP001227230"/>
    </source>
</evidence>
<feature type="compositionally biased region" description="Polar residues" evidence="4">
    <location>
        <begin position="274"/>
        <end position="292"/>
    </location>
</feature>
<protein>
    <recommendedName>
        <fullName evidence="5">H15 domain-containing protein</fullName>
    </recommendedName>
</protein>
<comment type="subcellular location">
    <subcellularLocation>
        <location evidence="1">Nucleus</location>
    </subcellularLocation>
</comment>
<keyword evidence="7" id="KW-1185">Reference proteome</keyword>
<feature type="compositionally biased region" description="Basic residues" evidence="4">
    <location>
        <begin position="139"/>
        <end position="157"/>
    </location>
</feature>
<dbReference type="InterPro" id="IPR005818">
    <property type="entry name" value="Histone_H1/H5_H15"/>
</dbReference>
<evidence type="ECO:0000313" key="6">
    <source>
        <dbReference type="EMBL" id="WJZ80493.1"/>
    </source>
</evidence>
<feature type="domain" description="H15" evidence="5">
    <location>
        <begin position="65"/>
        <end position="134"/>
    </location>
</feature>
<feature type="compositionally biased region" description="Polar residues" evidence="4">
    <location>
        <begin position="1"/>
        <end position="16"/>
    </location>
</feature>
<evidence type="ECO:0000256" key="4">
    <source>
        <dbReference type="SAM" id="MobiDB-lite"/>
    </source>
</evidence>
<evidence type="ECO:0000256" key="2">
    <source>
        <dbReference type="ARBA" id="ARBA00023125"/>
    </source>
</evidence>
<dbReference type="PRINTS" id="PR00929">
    <property type="entry name" value="ATHOOK"/>
</dbReference>
<proteinExistence type="predicted"/>
<dbReference type="CDD" id="cd00073">
    <property type="entry name" value="H15"/>
    <property type="match status" value="1"/>
</dbReference>
<dbReference type="SMART" id="SM00526">
    <property type="entry name" value="H15"/>
    <property type="match status" value="1"/>
</dbReference>
<feature type="region of interest" description="Disordered" evidence="4">
    <location>
        <begin position="1"/>
        <end position="25"/>
    </location>
</feature>
<dbReference type="PROSITE" id="PS51504">
    <property type="entry name" value="H15"/>
    <property type="match status" value="1"/>
</dbReference>
<gene>
    <name evidence="6" type="ORF">VitviT2T_000409</name>
</gene>
<reference evidence="6 7" key="1">
    <citation type="journal article" date="2023" name="Hortic Res">
        <title>The complete reference genome for grapevine (Vitis vinifera L.) genetics and breeding.</title>
        <authorList>
            <person name="Shi X."/>
            <person name="Cao S."/>
            <person name="Wang X."/>
            <person name="Huang S."/>
            <person name="Wang Y."/>
            <person name="Liu Z."/>
            <person name="Liu W."/>
            <person name="Leng X."/>
            <person name="Peng Y."/>
            <person name="Wang N."/>
            <person name="Wang Y."/>
            <person name="Ma Z."/>
            <person name="Xu X."/>
            <person name="Zhang F."/>
            <person name="Xue H."/>
            <person name="Zhong H."/>
            <person name="Wang Y."/>
            <person name="Zhang K."/>
            <person name="Velt A."/>
            <person name="Avia K."/>
            <person name="Holtgrawe D."/>
            <person name="Grimplet J."/>
            <person name="Matus J.T."/>
            <person name="Ware D."/>
            <person name="Wu X."/>
            <person name="Wang H."/>
            <person name="Liu C."/>
            <person name="Fang Y."/>
            <person name="Rustenholz C."/>
            <person name="Cheng Z."/>
            <person name="Xiao H."/>
            <person name="Zhou Y."/>
        </authorList>
    </citation>
    <scope>NUCLEOTIDE SEQUENCE [LARGE SCALE GENOMIC DNA]</scope>
    <source>
        <strain evidence="7">cv. Pinot noir / PN40024</strain>
        <tissue evidence="6">Leaf</tissue>
    </source>
</reference>
<feature type="region of interest" description="Disordered" evidence="4">
    <location>
        <begin position="131"/>
        <end position="161"/>
    </location>
</feature>
<evidence type="ECO:0000256" key="3">
    <source>
        <dbReference type="ARBA" id="ARBA00023242"/>
    </source>
</evidence>
<dbReference type="EMBL" id="CP126648">
    <property type="protein sequence ID" value="WJZ80493.1"/>
    <property type="molecule type" value="Genomic_DNA"/>
</dbReference>
<feature type="region of interest" description="Disordered" evidence="4">
    <location>
        <begin position="244"/>
        <end position="411"/>
    </location>
</feature>
<dbReference type="Proteomes" id="UP001227230">
    <property type="component" value="Chromosome 1"/>
</dbReference>